<dbReference type="GO" id="GO:0008757">
    <property type="term" value="F:S-adenosylmethionine-dependent methyltransferase activity"/>
    <property type="evidence" value="ECO:0007669"/>
    <property type="project" value="UniProtKB-ARBA"/>
</dbReference>
<dbReference type="Gene3D" id="3.40.50.150">
    <property type="entry name" value="Vaccinia Virus protein VP39"/>
    <property type="match status" value="1"/>
</dbReference>
<accession>A0A1M7FP26</accession>
<dbReference type="InterPro" id="IPR007848">
    <property type="entry name" value="Small_mtfrase_dom"/>
</dbReference>
<dbReference type="STRING" id="53463.SAMN05444389_103169"/>
<evidence type="ECO:0000259" key="3">
    <source>
        <dbReference type="Pfam" id="PF05175"/>
    </source>
</evidence>
<dbReference type="Proteomes" id="UP000184444">
    <property type="component" value="Unassembled WGS sequence"/>
</dbReference>
<evidence type="ECO:0000256" key="1">
    <source>
        <dbReference type="ARBA" id="ARBA00022603"/>
    </source>
</evidence>
<sequence>MNDATTRDDGFLGGRLVLRQPARGYRAGTDAVMLAAACPARPGERVLELGCGAGVALFCLGARVPGVALTGLERQEELAALARHNVAATGIAARIVTGDLAQMPAALRAESFDHVIANPPFFASGTRAPDAARAAARHEDTALESWIDAGLRRLRPGGGLTLIHRAEALDRILVALAGRAGAVSLLPLAARQGHDAGRVIVTARKGARGGLRLHAPFVLHARPAHERDCEDLSAAARAVLRDGAAIVAGAEREREVSGDSGAETCCTGSIDP</sequence>
<name>A0A1M7FP26_9RHOB</name>
<dbReference type="Pfam" id="PF05175">
    <property type="entry name" value="MTS"/>
    <property type="match status" value="1"/>
</dbReference>
<dbReference type="OrthoDB" id="5489421at2"/>
<dbReference type="GO" id="GO:0008170">
    <property type="term" value="F:N-methyltransferase activity"/>
    <property type="evidence" value="ECO:0007669"/>
    <property type="project" value="UniProtKB-ARBA"/>
</dbReference>
<reference evidence="5" key="1">
    <citation type="submission" date="2016-11" db="EMBL/GenBank/DDBJ databases">
        <authorList>
            <person name="Varghese N."/>
            <person name="Submissions S."/>
        </authorList>
    </citation>
    <scope>NUCLEOTIDE SEQUENCE [LARGE SCALE GENOMIC DNA]</scope>
    <source>
        <strain evidence="5">DSM 6637</strain>
    </source>
</reference>
<dbReference type="PANTHER" id="PTHR47739">
    <property type="entry name" value="TRNA1(VAL) (ADENINE(37)-N6)-METHYLTRANSFERASE"/>
    <property type="match status" value="1"/>
</dbReference>
<dbReference type="InterPro" id="IPR029063">
    <property type="entry name" value="SAM-dependent_MTases_sf"/>
</dbReference>
<dbReference type="PANTHER" id="PTHR47739:SF1">
    <property type="entry name" value="TRNA1(VAL) (ADENINE(37)-N6)-METHYLTRANSFERASE"/>
    <property type="match status" value="1"/>
</dbReference>
<gene>
    <name evidence="4" type="ORF">SAMN05444389_103169</name>
</gene>
<keyword evidence="1 4" id="KW-0808">Transferase</keyword>
<dbReference type="GO" id="GO:0003676">
    <property type="term" value="F:nucleic acid binding"/>
    <property type="evidence" value="ECO:0007669"/>
    <property type="project" value="InterPro"/>
</dbReference>
<protein>
    <submittedName>
        <fullName evidence="4">tRNA1(Val) A37 N6-methylase TrmN6</fullName>
    </submittedName>
</protein>
<dbReference type="RefSeq" id="WP_073064128.1">
    <property type="nucleotide sequence ID" value="NZ_FRCK01000003.1"/>
</dbReference>
<dbReference type="InterPro" id="IPR002052">
    <property type="entry name" value="DNA_methylase_N6_adenine_CS"/>
</dbReference>
<dbReference type="GO" id="GO:0032259">
    <property type="term" value="P:methylation"/>
    <property type="evidence" value="ECO:0007669"/>
    <property type="project" value="UniProtKB-KW"/>
</dbReference>
<evidence type="ECO:0000313" key="5">
    <source>
        <dbReference type="Proteomes" id="UP000184444"/>
    </source>
</evidence>
<dbReference type="CDD" id="cd02440">
    <property type="entry name" value="AdoMet_MTases"/>
    <property type="match status" value="1"/>
</dbReference>
<proteinExistence type="predicted"/>
<dbReference type="AlphaFoldDB" id="A0A1M7FP26"/>
<dbReference type="SUPFAM" id="SSF53335">
    <property type="entry name" value="S-adenosyl-L-methionine-dependent methyltransferases"/>
    <property type="match status" value="1"/>
</dbReference>
<keyword evidence="2" id="KW-0949">S-adenosyl-L-methionine</keyword>
<organism evidence="4 5">
    <name type="scientific">Paracoccus solventivorans</name>
    <dbReference type="NCBI Taxonomy" id="53463"/>
    <lineage>
        <taxon>Bacteria</taxon>
        <taxon>Pseudomonadati</taxon>
        <taxon>Pseudomonadota</taxon>
        <taxon>Alphaproteobacteria</taxon>
        <taxon>Rhodobacterales</taxon>
        <taxon>Paracoccaceae</taxon>
        <taxon>Paracoccus</taxon>
    </lineage>
</organism>
<evidence type="ECO:0000313" key="4">
    <source>
        <dbReference type="EMBL" id="SHM05841.1"/>
    </source>
</evidence>
<keyword evidence="1 4" id="KW-0489">Methyltransferase</keyword>
<dbReference type="InterPro" id="IPR050210">
    <property type="entry name" value="tRNA_Adenine-N(6)_MTase"/>
</dbReference>
<feature type="domain" description="Methyltransferase small" evidence="3">
    <location>
        <begin position="33"/>
        <end position="163"/>
    </location>
</feature>
<dbReference type="PROSITE" id="PS00092">
    <property type="entry name" value="N6_MTASE"/>
    <property type="match status" value="1"/>
</dbReference>
<evidence type="ECO:0000256" key="2">
    <source>
        <dbReference type="ARBA" id="ARBA00022691"/>
    </source>
</evidence>
<dbReference type="EMBL" id="FRCK01000003">
    <property type="protein sequence ID" value="SHM05841.1"/>
    <property type="molecule type" value="Genomic_DNA"/>
</dbReference>
<keyword evidence="5" id="KW-1185">Reference proteome</keyword>